<dbReference type="Pfam" id="PF10756">
    <property type="entry name" value="bPH_6"/>
    <property type="match status" value="1"/>
</dbReference>
<dbReference type="Proteomes" id="UP001219605">
    <property type="component" value="Chromosome"/>
</dbReference>
<dbReference type="EMBL" id="CP118615">
    <property type="protein sequence ID" value="WDZ85893.1"/>
    <property type="molecule type" value="Genomic_DNA"/>
</dbReference>
<name>A0ABY7ZTS7_9ACTN</name>
<keyword evidence="1" id="KW-1133">Transmembrane helix</keyword>
<dbReference type="RefSeq" id="WP_275032655.1">
    <property type="nucleotide sequence ID" value="NZ_CP118615.1"/>
</dbReference>
<organism evidence="3 4">
    <name type="scientific">Micromonospora cathayae</name>
    <dbReference type="NCBI Taxonomy" id="3028804"/>
    <lineage>
        <taxon>Bacteria</taxon>
        <taxon>Bacillati</taxon>
        <taxon>Actinomycetota</taxon>
        <taxon>Actinomycetes</taxon>
        <taxon>Micromonosporales</taxon>
        <taxon>Micromonosporaceae</taxon>
        <taxon>Micromonospora</taxon>
    </lineage>
</organism>
<evidence type="ECO:0000313" key="3">
    <source>
        <dbReference type="EMBL" id="WDZ85893.1"/>
    </source>
</evidence>
<sequence length="144" mass="15593">MSTEPSVSTVRQWRVPVKLPVVKLAGALLLVALGLLFAEGDPVQLVLAGLGAAGLTGWALRDLLAPVRLAVDPQGVTVVTGFAGRRRLDWSAVESVRMDDRPRFGVRSQFLEIDAGESLYLLTRHDLGTDPAEVAEFLRAHRPD</sequence>
<evidence type="ECO:0000313" key="4">
    <source>
        <dbReference type="Proteomes" id="UP001219605"/>
    </source>
</evidence>
<evidence type="ECO:0000256" key="1">
    <source>
        <dbReference type="SAM" id="Phobius"/>
    </source>
</evidence>
<feature type="transmembrane region" description="Helical" evidence="1">
    <location>
        <begin position="43"/>
        <end position="60"/>
    </location>
</feature>
<reference evidence="3 4" key="1">
    <citation type="submission" date="2023-02" db="EMBL/GenBank/DDBJ databases">
        <authorList>
            <person name="Mo P."/>
        </authorList>
    </citation>
    <scope>NUCLEOTIDE SEQUENCE [LARGE SCALE GENOMIC DNA]</scope>
    <source>
        <strain evidence="3 4">HUAS 3</strain>
    </source>
</reference>
<feature type="transmembrane region" description="Helical" evidence="1">
    <location>
        <begin position="21"/>
        <end position="37"/>
    </location>
</feature>
<proteinExistence type="predicted"/>
<keyword evidence="4" id="KW-1185">Reference proteome</keyword>
<dbReference type="InterPro" id="IPR019692">
    <property type="entry name" value="CFP-6_PH"/>
</dbReference>
<keyword evidence="1" id="KW-0472">Membrane</keyword>
<keyword evidence="1" id="KW-0812">Transmembrane</keyword>
<protein>
    <submittedName>
        <fullName evidence="3">PH domain-containing protein</fullName>
    </submittedName>
</protein>
<evidence type="ECO:0000259" key="2">
    <source>
        <dbReference type="Pfam" id="PF10756"/>
    </source>
</evidence>
<accession>A0ABY7ZTS7</accession>
<feature type="domain" description="Low molecular weight protein antigen 6 PH" evidence="2">
    <location>
        <begin position="67"/>
        <end position="143"/>
    </location>
</feature>
<gene>
    <name evidence="3" type="ORF">PVK37_05540</name>
</gene>